<evidence type="ECO:0000256" key="2">
    <source>
        <dbReference type="ARBA" id="ARBA00007935"/>
    </source>
</evidence>
<feature type="transmembrane region" description="Helical" evidence="8">
    <location>
        <begin position="67"/>
        <end position="86"/>
    </location>
</feature>
<dbReference type="CDD" id="cd06550">
    <property type="entry name" value="TM_ABC_iron-siderophores_like"/>
    <property type="match status" value="1"/>
</dbReference>
<dbReference type="PANTHER" id="PTHR30472">
    <property type="entry name" value="FERRIC ENTEROBACTIN TRANSPORT SYSTEM PERMEASE PROTEIN"/>
    <property type="match status" value="1"/>
</dbReference>
<comment type="caution">
    <text evidence="9">The sequence shown here is derived from an EMBL/GenBank/DDBJ whole genome shotgun (WGS) entry which is preliminary data.</text>
</comment>
<dbReference type="GO" id="GO:0022857">
    <property type="term" value="F:transmembrane transporter activity"/>
    <property type="evidence" value="ECO:0007669"/>
    <property type="project" value="InterPro"/>
</dbReference>
<keyword evidence="4" id="KW-1003">Cell membrane</keyword>
<feature type="transmembrane region" description="Helical" evidence="8">
    <location>
        <begin position="146"/>
        <end position="162"/>
    </location>
</feature>
<sequence>MNKIILLVFILLFSILLELFIGPGEFGYEIIQLRIYRIMLGIFAGSILAFSGNILQGLFGNPLVEPYTLGSASGAALGASVGIVLFGYANPVFSFAGALMIGIFVFAIARIEGGLLRDRLILSGVVMSFLCSSLVMIIMITGRKELYEILYLLMGYLGIVITPKNRTMIIIIFIISVILILYLYRYYREFDIISTGTESAIALGIDIQRFSIEVFLIVTLLISFVVSIVGAIGFVGLVIPHISRMLFGPKYVNNLAGSLFLGSAFILLADALARSITFYELPTGIITSLIGVPFFIYLYRLK</sequence>
<proteinExistence type="inferred from homology"/>
<feature type="transmembrane region" description="Helical" evidence="8">
    <location>
        <begin position="251"/>
        <end position="269"/>
    </location>
</feature>
<accession>A0A7C6EGK6</accession>
<reference evidence="9" key="1">
    <citation type="journal article" date="2020" name="mSystems">
        <title>Genome- and Community-Level Interaction Insights into Carbon Utilization and Element Cycling Functions of Hydrothermarchaeota in Hydrothermal Sediment.</title>
        <authorList>
            <person name="Zhou Z."/>
            <person name="Liu Y."/>
            <person name="Xu W."/>
            <person name="Pan J."/>
            <person name="Luo Z.H."/>
            <person name="Li M."/>
        </authorList>
    </citation>
    <scope>NUCLEOTIDE SEQUENCE [LARGE SCALE GENOMIC DNA]</scope>
    <source>
        <strain evidence="9">SpSt-783</strain>
    </source>
</reference>
<dbReference type="Pfam" id="PF01032">
    <property type="entry name" value="FecCD"/>
    <property type="match status" value="1"/>
</dbReference>
<dbReference type="SUPFAM" id="SSF81345">
    <property type="entry name" value="ABC transporter involved in vitamin B12 uptake, BtuC"/>
    <property type="match status" value="1"/>
</dbReference>
<feature type="transmembrane region" description="Helical" evidence="8">
    <location>
        <begin position="35"/>
        <end position="55"/>
    </location>
</feature>
<feature type="transmembrane region" description="Helical" evidence="8">
    <location>
        <begin position="121"/>
        <end position="140"/>
    </location>
</feature>
<dbReference type="InterPro" id="IPR037294">
    <property type="entry name" value="ABC_BtuC-like"/>
</dbReference>
<evidence type="ECO:0000256" key="8">
    <source>
        <dbReference type="SAM" id="Phobius"/>
    </source>
</evidence>
<evidence type="ECO:0000256" key="1">
    <source>
        <dbReference type="ARBA" id="ARBA00004651"/>
    </source>
</evidence>
<evidence type="ECO:0000256" key="7">
    <source>
        <dbReference type="ARBA" id="ARBA00023136"/>
    </source>
</evidence>
<feature type="transmembrane region" description="Helical" evidence="8">
    <location>
        <begin position="281"/>
        <end position="299"/>
    </location>
</feature>
<keyword evidence="7 8" id="KW-0472">Membrane</keyword>
<evidence type="ECO:0000313" key="9">
    <source>
        <dbReference type="EMBL" id="HHS62523.1"/>
    </source>
</evidence>
<organism evidence="9">
    <name type="scientific">candidate division WOR-3 bacterium</name>
    <dbReference type="NCBI Taxonomy" id="2052148"/>
    <lineage>
        <taxon>Bacteria</taxon>
        <taxon>Bacteria division WOR-3</taxon>
    </lineage>
</organism>
<evidence type="ECO:0000256" key="6">
    <source>
        <dbReference type="ARBA" id="ARBA00022989"/>
    </source>
</evidence>
<keyword evidence="3" id="KW-0813">Transport</keyword>
<comment type="subcellular location">
    <subcellularLocation>
        <location evidence="1">Cell membrane</location>
        <topology evidence="1">Multi-pass membrane protein</topology>
    </subcellularLocation>
</comment>
<feature type="transmembrane region" description="Helical" evidence="8">
    <location>
        <begin position="169"/>
        <end position="187"/>
    </location>
</feature>
<dbReference type="GO" id="GO:0005886">
    <property type="term" value="C:plasma membrane"/>
    <property type="evidence" value="ECO:0007669"/>
    <property type="project" value="UniProtKB-SubCell"/>
</dbReference>
<keyword evidence="6 8" id="KW-1133">Transmembrane helix</keyword>
<gene>
    <name evidence="9" type="ORF">ENV70_02755</name>
</gene>
<evidence type="ECO:0000256" key="3">
    <source>
        <dbReference type="ARBA" id="ARBA00022448"/>
    </source>
</evidence>
<dbReference type="Gene3D" id="1.10.3470.10">
    <property type="entry name" value="ABC transporter involved in vitamin B12 uptake, BtuC"/>
    <property type="match status" value="1"/>
</dbReference>
<protein>
    <submittedName>
        <fullName evidence="9">Iron ABC transporter permease</fullName>
    </submittedName>
</protein>
<feature type="transmembrane region" description="Helical" evidence="8">
    <location>
        <begin position="214"/>
        <end position="239"/>
    </location>
</feature>
<comment type="similarity">
    <text evidence="2">Belongs to the binding-protein-dependent transport system permease family. FecCD subfamily.</text>
</comment>
<keyword evidence="5 8" id="KW-0812">Transmembrane</keyword>
<dbReference type="PANTHER" id="PTHR30472:SF25">
    <property type="entry name" value="ABC TRANSPORTER PERMEASE PROTEIN MJ0876-RELATED"/>
    <property type="match status" value="1"/>
</dbReference>
<dbReference type="InterPro" id="IPR000522">
    <property type="entry name" value="ABC_transptr_permease_BtuC"/>
</dbReference>
<evidence type="ECO:0000256" key="5">
    <source>
        <dbReference type="ARBA" id="ARBA00022692"/>
    </source>
</evidence>
<dbReference type="AlphaFoldDB" id="A0A7C6EGK6"/>
<dbReference type="EMBL" id="DTHJ01000058">
    <property type="protein sequence ID" value="HHS62523.1"/>
    <property type="molecule type" value="Genomic_DNA"/>
</dbReference>
<name>A0A7C6EGK6_UNCW3</name>
<evidence type="ECO:0000256" key="4">
    <source>
        <dbReference type="ARBA" id="ARBA00022475"/>
    </source>
</evidence>